<evidence type="ECO:0000256" key="4">
    <source>
        <dbReference type="ARBA" id="ARBA00023125"/>
    </source>
</evidence>
<dbReference type="Gene3D" id="4.10.240.10">
    <property type="entry name" value="Zn(2)-C6 fungal-type DNA-binding domain"/>
    <property type="match status" value="1"/>
</dbReference>
<dbReference type="InterPro" id="IPR001138">
    <property type="entry name" value="Zn2Cys6_DnaBD"/>
</dbReference>
<keyword evidence="2" id="KW-0479">Metal-binding</keyword>
<dbReference type="Pfam" id="PF00172">
    <property type="entry name" value="Zn_clus"/>
    <property type="match status" value="1"/>
</dbReference>
<dbReference type="Proteomes" id="UP000803884">
    <property type="component" value="Unassembled WGS sequence"/>
</dbReference>
<dbReference type="SMART" id="SM00066">
    <property type="entry name" value="GAL4"/>
    <property type="match status" value="1"/>
</dbReference>
<keyword evidence="9" id="KW-1185">Reference proteome</keyword>
<dbReference type="InterPro" id="IPR036864">
    <property type="entry name" value="Zn2-C6_fun-type_DNA-bd_sf"/>
</dbReference>
<keyword evidence="5" id="KW-0804">Transcription</keyword>
<dbReference type="SMART" id="SM00906">
    <property type="entry name" value="Fungal_trans"/>
    <property type="match status" value="1"/>
</dbReference>
<dbReference type="GO" id="GO:0005634">
    <property type="term" value="C:nucleus"/>
    <property type="evidence" value="ECO:0007669"/>
    <property type="project" value="UniProtKB-SubCell"/>
</dbReference>
<evidence type="ECO:0000313" key="8">
    <source>
        <dbReference type="EMBL" id="KAL1582675.1"/>
    </source>
</evidence>
<evidence type="ECO:0000259" key="7">
    <source>
        <dbReference type="PROSITE" id="PS50048"/>
    </source>
</evidence>
<evidence type="ECO:0000256" key="2">
    <source>
        <dbReference type="ARBA" id="ARBA00022723"/>
    </source>
</evidence>
<evidence type="ECO:0000256" key="6">
    <source>
        <dbReference type="ARBA" id="ARBA00023242"/>
    </source>
</evidence>
<keyword evidence="3" id="KW-0805">Transcription regulation</keyword>
<sequence length="710" mass="78892">MSSPSDTLALTARRKTRERVRATRACDQCKAKKARCSATRPCTTCVAKKLPCQYLASYRRGKAPVIEASADIDVLSGSIQSPSELCQLQADVQFSMSPAEASPSCFRNPDRASEERDLSGWKSQYIGASSGIAFLARVKRRLYKASVLDGNGSVLAFGDLAPPEVDSSFLNLPSRVEARNLLDVYFDYALPTHRFLHKPTAQAWLEILYDTQGEAELPSATRERNALMLIALAHAKLYASGQSKRHDELLGASLEAASENQLAKEKGIVRLTSVQSRLALCFYLLTRSRINQCWTVFGTAARLALAVGLHRRSRTQHSEETVEMESRKRTFWAAYSLDCYLSAALGRPRAFHDDDIDQDLPSNIDDQDLAEAGVPTISSRSQKVMMAAIQHAKLSMLVGRILREQYSARKPLLEERVALCLKVCEALRHWRSDISDFLDTQWSNISLMKPPFSRQCTVLNLAYAHAVILACRPLLLVRSNRISGRQTAEEQLICETDLQASLSHMLEAVRSIFYIVSYLCATDQMHSAFWFTQYYAFSALSVAYVSILLRDLDQSRDWQEILAEAEKSQSKLLANVPQAPFIRYKVVLQELLLQATISLEGSVAEHLPSPDIDTNHGQQDSVAGEGIATTSHPVVDSTENAQLSHDSFATHLYASPLSGQDAMTLSHDSDERSWMGFDDIFGWEDLDSLVNATITAPGDHSLTALDLDKM</sequence>
<keyword evidence="6" id="KW-0539">Nucleus</keyword>
<protein>
    <recommendedName>
        <fullName evidence="7">Zn(2)-C6 fungal-type domain-containing protein</fullName>
    </recommendedName>
</protein>
<proteinExistence type="predicted"/>
<evidence type="ECO:0000313" key="9">
    <source>
        <dbReference type="Proteomes" id="UP000803884"/>
    </source>
</evidence>
<evidence type="ECO:0000256" key="5">
    <source>
        <dbReference type="ARBA" id="ARBA00023163"/>
    </source>
</evidence>
<dbReference type="GO" id="GO:0008270">
    <property type="term" value="F:zinc ion binding"/>
    <property type="evidence" value="ECO:0007669"/>
    <property type="project" value="InterPro"/>
</dbReference>
<dbReference type="PROSITE" id="PS00463">
    <property type="entry name" value="ZN2_CY6_FUNGAL_1"/>
    <property type="match status" value="1"/>
</dbReference>
<evidence type="ECO:0000256" key="1">
    <source>
        <dbReference type="ARBA" id="ARBA00004123"/>
    </source>
</evidence>
<dbReference type="GO" id="GO:0043565">
    <property type="term" value="F:sequence-specific DNA binding"/>
    <property type="evidence" value="ECO:0007669"/>
    <property type="project" value="TreeGrafter"/>
</dbReference>
<name>A0AB34KCJ1_9PEZI</name>
<dbReference type="PANTHER" id="PTHR47540:SF3">
    <property type="entry name" value="ZN(II)2CYS6 TRANSCRIPTION FACTOR (EUROFUNG)"/>
    <property type="match status" value="1"/>
</dbReference>
<feature type="domain" description="Zn(2)-C6 fungal-type" evidence="7">
    <location>
        <begin position="25"/>
        <end position="54"/>
    </location>
</feature>
<comment type="caution">
    <text evidence="8">The sequence shown here is derived from an EMBL/GenBank/DDBJ whole genome shotgun (WGS) entry which is preliminary data.</text>
</comment>
<dbReference type="PROSITE" id="PS50048">
    <property type="entry name" value="ZN2_CY6_FUNGAL_2"/>
    <property type="match status" value="1"/>
</dbReference>
<dbReference type="EMBL" id="JAAQHG020000046">
    <property type="protein sequence ID" value="KAL1582675.1"/>
    <property type="molecule type" value="Genomic_DNA"/>
</dbReference>
<dbReference type="RefSeq" id="XP_069225782.1">
    <property type="nucleotide sequence ID" value="XM_069377340.1"/>
</dbReference>
<dbReference type="GO" id="GO:0000981">
    <property type="term" value="F:DNA-binding transcription factor activity, RNA polymerase II-specific"/>
    <property type="evidence" value="ECO:0007669"/>
    <property type="project" value="InterPro"/>
</dbReference>
<organism evidence="8 9">
    <name type="scientific">Cladosporium halotolerans</name>
    <dbReference type="NCBI Taxonomy" id="1052096"/>
    <lineage>
        <taxon>Eukaryota</taxon>
        <taxon>Fungi</taxon>
        <taxon>Dikarya</taxon>
        <taxon>Ascomycota</taxon>
        <taxon>Pezizomycotina</taxon>
        <taxon>Dothideomycetes</taxon>
        <taxon>Dothideomycetidae</taxon>
        <taxon>Cladosporiales</taxon>
        <taxon>Cladosporiaceae</taxon>
        <taxon>Cladosporium</taxon>
    </lineage>
</organism>
<dbReference type="InterPro" id="IPR007219">
    <property type="entry name" value="XnlR_reg_dom"/>
</dbReference>
<keyword evidence="4" id="KW-0238">DNA-binding</keyword>
<evidence type="ECO:0000256" key="3">
    <source>
        <dbReference type="ARBA" id="ARBA00023015"/>
    </source>
</evidence>
<dbReference type="InterPro" id="IPR051711">
    <property type="entry name" value="Stress_Response_Reg"/>
</dbReference>
<reference evidence="8 9" key="1">
    <citation type="journal article" date="2020" name="Microbiol. Resour. Announc.">
        <title>Draft Genome Sequence of a Cladosporium Species Isolated from the Mesophotic Ascidian Didemnum maculosum.</title>
        <authorList>
            <person name="Gioti A."/>
            <person name="Siaperas R."/>
            <person name="Nikolaivits E."/>
            <person name="Le Goff G."/>
            <person name="Ouazzani J."/>
            <person name="Kotoulas G."/>
            <person name="Topakas E."/>
        </authorList>
    </citation>
    <scope>NUCLEOTIDE SEQUENCE [LARGE SCALE GENOMIC DNA]</scope>
    <source>
        <strain evidence="8 9">TM138-S3</strain>
    </source>
</reference>
<comment type="subcellular location">
    <subcellularLocation>
        <location evidence="1">Nucleus</location>
    </subcellularLocation>
</comment>
<dbReference type="GeneID" id="96010178"/>
<dbReference type="Pfam" id="PF04082">
    <property type="entry name" value="Fungal_trans"/>
    <property type="match status" value="1"/>
</dbReference>
<accession>A0AB34KCJ1</accession>
<dbReference type="GO" id="GO:0045944">
    <property type="term" value="P:positive regulation of transcription by RNA polymerase II"/>
    <property type="evidence" value="ECO:0007669"/>
    <property type="project" value="TreeGrafter"/>
</dbReference>
<dbReference type="PANTHER" id="PTHR47540">
    <property type="entry name" value="THIAMINE REPRESSIBLE GENES REGULATORY PROTEIN THI5"/>
    <property type="match status" value="1"/>
</dbReference>
<dbReference type="CDD" id="cd00067">
    <property type="entry name" value="GAL4"/>
    <property type="match status" value="1"/>
</dbReference>
<dbReference type="AlphaFoldDB" id="A0AB34KCJ1"/>
<dbReference type="CDD" id="cd12148">
    <property type="entry name" value="fungal_TF_MHR"/>
    <property type="match status" value="1"/>
</dbReference>
<dbReference type="SUPFAM" id="SSF57701">
    <property type="entry name" value="Zn2/Cys6 DNA-binding domain"/>
    <property type="match status" value="1"/>
</dbReference>
<gene>
    <name evidence="8" type="ORF">WHR41_08736</name>
</gene>
<dbReference type="GO" id="GO:0006351">
    <property type="term" value="P:DNA-templated transcription"/>
    <property type="evidence" value="ECO:0007669"/>
    <property type="project" value="InterPro"/>
</dbReference>